<evidence type="ECO:0000256" key="1">
    <source>
        <dbReference type="SAM" id="MobiDB-lite"/>
    </source>
</evidence>
<gene>
    <name evidence="2" type="ORF">MPUS1402_LOCUS8986</name>
</gene>
<dbReference type="SUPFAM" id="SSF56784">
    <property type="entry name" value="HAD-like"/>
    <property type="match status" value="1"/>
</dbReference>
<dbReference type="InterPro" id="IPR006439">
    <property type="entry name" value="HAD-SF_hydro_IA"/>
</dbReference>
<dbReference type="NCBIfam" id="TIGR01549">
    <property type="entry name" value="HAD-SF-IA-v1"/>
    <property type="match status" value="1"/>
</dbReference>
<reference evidence="2" key="1">
    <citation type="submission" date="2021-01" db="EMBL/GenBank/DDBJ databases">
        <authorList>
            <person name="Corre E."/>
            <person name="Pelletier E."/>
            <person name="Niang G."/>
            <person name="Scheremetjew M."/>
            <person name="Finn R."/>
            <person name="Kale V."/>
            <person name="Holt S."/>
            <person name="Cochrane G."/>
            <person name="Meng A."/>
            <person name="Brown T."/>
            <person name="Cohen L."/>
        </authorList>
    </citation>
    <scope>NUCLEOTIDE SEQUENCE</scope>
    <source>
        <strain evidence="2">RCC1614</strain>
    </source>
</reference>
<dbReference type="InterPro" id="IPR036412">
    <property type="entry name" value="HAD-like_sf"/>
</dbReference>
<dbReference type="PANTHER" id="PTHR43885:SF1">
    <property type="entry name" value="SUPERFAMILY HYDROLASE, PUTATIVE (AFU_ORTHOLOGUE AFUA_4G13290)-RELATED"/>
    <property type="match status" value="1"/>
</dbReference>
<evidence type="ECO:0008006" key="3">
    <source>
        <dbReference type="Google" id="ProtNLM"/>
    </source>
</evidence>
<dbReference type="PANTHER" id="PTHR43885">
    <property type="entry name" value="HALOACID DEHALOGENASE-LIKE HYDROLASE"/>
    <property type="match status" value="1"/>
</dbReference>
<protein>
    <recommendedName>
        <fullName evidence="3">Haloacid dehalogenase-like hydrolase</fullName>
    </recommendedName>
</protein>
<sequence length="265" mass="28479">MAGPDPRALAPDGPQRAARRRLVGAVFDMDGTLTVPNLDFQEMYRRVGCETKDILSEIDAWPEDRRARANAIIHEMEQEALRTMKRMPGAEELAAFFDARGIPRGLVTRNVQSSVAHFHAHAWNLAPFAPALARDFRPYKPAPDALLHISAAWDVHPSEIVMVGDSAKDDVVSGNRAGAITVLLDTAGKWSVATGTGTGTGTGGEDGDGCGGGEEEDETRSDNGRQVSAILEGEMIPTHIVRSLDEIAPLLEAHYDVVAPAPVAR</sequence>
<dbReference type="InterPro" id="IPR041492">
    <property type="entry name" value="HAD_2"/>
</dbReference>
<dbReference type="SFLD" id="SFLDG01129">
    <property type="entry name" value="C1.5:_HAD__Beta-PGM__Phosphata"/>
    <property type="match status" value="1"/>
</dbReference>
<dbReference type="AlphaFoldDB" id="A0A7R9TSH9"/>
<name>A0A7R9TSH9_MICPS</name>
<dbReference type="Pfam" id="PF13419">
    <property type="entry name" value="HAD_2"/>
    <property type="match status" value="1"/>
</dbReference>
<dbReference type="SFLD" id="SFLDS00003">
    <property type="entry name" value="Haloacid_Dehalogenase"/>
    <property type="match status" value="1"/>
</dbReference>
<dbReference type="EMBL" id="HBDY01011851">
    <property type="protein sequence ID" value="CAD8243948.1"/>
    <property type="molecule type" value="Transcribed_RNA"/>
</dbReference>
<feature type="compositionally biased region" description="Acidic residues" evidence="1">
    <location>
        <begin position="205"/>
        <end position="219"/>
    </location>
</feature>
<dbReference type="Gene3D" id="1.10.260.80">
    <property type="match status" value="1"/>
</dbReference>
<accession>A0A7R9TSH9</accession>
<dbReference type="InterPro" id="IPR023214">
    <property type="entry name" value="HAD_sf"/>
</dbReference>
<organism evidence="2">
    <name type="scientific">Micromonas pusilla</name>
    <name type="common">Picoplanktonic green alga</name>
    <name type="synonym">Chromulina pusilla</name>
    <dbReference type="NCBI Taxonomy" id="38833"/>
    <lineage>
        <taxon>Eukaryota</taxon>
        <taxon>Viridiplantae</taxon>
        <taxon>Chlorophyta</taxon>
        <taxon>Mamiellophyceae</taxon>
        <taxon>Mamiellales</taxon>
        <taxon>Mamiellaceae</taxon>
        <taxon>Micromonas</taxon>
    </lineage>
</organism>
<evidence type="ECO:0000313" key="2">
    <source>
        <dbReference type="EMBL" id="CAD8243948.1"/>
    </source>
</evidence>
<feature type="region of interest" description="Disordered" evidence="1">
    <location>
        <begin position="194"/>
        <end position="224"/>
    </location>
</feature>
<dbReference type="Gene3D" id="3.40.50.1000">
    <property type="entry name" value="HAD superfamily/HAD-like"/>
    <property type="match status" value="1"/>
</dbReference>
<proteinExistence type="predicted"/>